<organism evidence="1 2">
    <name type="scientific">Mycobacterium tuberculosis</name>
    <dbReference type="NCBI Taxonomy" id="1773"/>
    <lineage>
        <taxon>Bacteria</taxon>
        <taxon>Bacillati</taxon>
        <taxon>Actinomycetota</taxon>
        <taxon>Actinomycetes</taxon>
        <taxon>Mycobacteriales</taxon>
        <taxon>Mycobacteriaceae</taxon>
        <taxon>Mycobacterium</taxon>
        <taxon>Mycobacterium tuberculosis complex</taxon>
    </lineage>
</organism>
<evidence type="ECO:0000313" key="2">
    <source>
        <dbReference type="Proteomes" id="UP000038802"/>
    </source>
</evidence>
<gene>
    <name evidence="1" type="ORF">ERS007703_02589</name>
</gene>
<dbReference type="RefSeq" id="WP_003907769.1">
    <property type="nucleotide sequence ID" value="NZ_PQFS01000016.1"/>
</dbReference>
<dbReference type="EMBL" id="CSAE01000289">
    <property type="protein sequence ID" value="COW03762.1"/>
    <property type="molecule type" value="Genomic_DNA"/>
</dbReference>
<reference evidence="2" key="1">
    <citation type="submission" date="2015-03" db="EMBL/GenBank/DDBJ databases">
        <authorList>
            <consortium name="Pathogen Informatics"/>
        </authorList>
    </citation>
    <scope>NUCLEOTIDE SEQUENCE [LARGE SCALE GENOMIC DNA]</scope>
    <source>
        <strain evidence="2">K00500041</strain>
    </source>
</reference>
<protein>
    <submittedName>
        <fullName evidence="1">Uncharacterized protein</fullName>
    </submittedName>
</protein>
<dbReference type="AlphaFoldDB" id="A0A0T9FN47"/>
<name>A0A0T9FN47_MYCTX</name>
<sequence>MVTRCVLHIGSLGTSATVTAVTRVPVGLVGHRRQRFLRALICRRWAGIAATAVSGLVGVSRQIGIDEFVIELPAKTT</sequence>
<accession>A0A0T9FN47</accession>
<proteinExistence type="predicted"/>
<dbReference type="Proteomes" id="UP000038802">
    <property type="component" value="Unassembled WGS sequence"/>
</dbReference>
<evidence type="ECO:0000313" key="1">
    <source>
        <dbReference type="EMBL" id="COW03762.1"/>
    </source>
</evidence>